<accession>A0A917I5S2</accession>
<gene>
    <name evidence="1" type="ORF">GCM10007036_10610</name>
</gene>
<proteinExistence type="predicted"/>
<reference evidence="1" key="2">
    <citation type="submission" date="2020-09" db="EMBL/GenBank/DDBJ databases">
        <authorList>
            <person name="Sun Q."/>
            <person name="Zhou Y."/>
        </authorList>
    </citation>
    <scope>NUCLEOTIDE SEQUENCE</scope>
    <source>
        <strain evidence="1">CGMCC 1.12214</strain>
    </source>
</reference>
<reference evidence="1" key="1">
    <citation type="journal article" date="2014" name="Int. J. Syst. Evol. Microbiol.">
        <title>Complete genome sequence of Corynebacterium casei LMG S-19264T (=DSM 44701T), isolated from a smear-ripened cheese.</title>
        <authorList>
            <consortium name="US DOE Joint Genome Institute (JGI-PGF)"/>
            <person name="Walter F."/>
            <person name="Albersmeier A."/>
            <person name="Kalinowski J."/>
            <person name="Ruckert C."/>
        </authorList>
    </citation>
    <scope>NUCLEOTIDE SEQUENCE</scope>
    <source>
        <strain evidence="1">CGMCC 1.12214</strain>
    </source>
</reference>
<dbReference type="AlphaFoldDB" id="A0A917I5S2"/>
<evidence type="ECO:0000313" key="1">
    <source>
        <dbReference type="EMBL" id="GGH12620.1"/>
    </source>
</evidence>
<sequence length="206" mass="22682">MTFRWYFLPPVIALALVARISLHHSSASVGESLELRIAEETLLIPAAYVEGKPTQGEKPAFFFFAFGPTLAPLPDDALVFLLRPIPEAVSRFGYYPIINILLTPAPRTRDLQALMISAANVYRAEAAPDGSYSTPPWFSGSKHSFRAMASGYAHCVSEVPNPGCSLYFSHRSLLVKMNYSITNFPDSGDLIPAARRLLDSFSERSP</sequence>
<name>A0A917I5S2_9HYPH</name>
<evidence type="ECO:0000313" key="2">
    <source>
        <dbReference type="Proteomes" id="UP000603912"/>
    </source>
</evidence>
<dbReference type="Proteomes" id="UP000603912">
    <property type="component" value="Unassembled WGS sequence"/>
</dbReference>
<protein>
    <submittedName>
        <fullName evidence="1">Uncharacterized protein</fullName>
    </submittedName>
</protein>
<keyword evidence="2" id="KW-1185">Reference proteome</keyword>
<dbReference type="EMBL" id="BMES01000001">
    <property type="protein sequence ID" value="GGH12620.1"/>
    <property type="molecule type" value="Genomic_DNA"/>
</dbReference>
<organism evidence="1 2">
    <name type="scientific">Alsobacter metallidurans</name>
    <dbReference type="NCBI Taxonomy" id="340221"/>
    <lineage>
        <taxon>Bacteria</taxon>
        <taxon>Pseudomonadati</taxon>
        <taxon>Pseudomonadota</taxon>
        <taxon>Alphaproteobacteria</taxon>
        <taxon>Hyphomicrobiales</taxon>
        <taxon>Alsobacteraceae</taxon>
        <taxon>Alsobacter</taxon>
    </lineage>
</organism>
<dbReference type="RefSeq" id="WP_188516640.1">
    <property type="nucleotide sequence ID" value="NZ_BMES01000001.1"/>
</dbReference>
<comment type="caution">
    <text evidence="1">The sequence shown here is derived from an EMBL/GenBank/DDBJ whole genome shotgun (WGS) entry which is preliminary data.</text>
</comment>